<keyword evidence="7 9" id="KW-0472">Membrane</keyword>
<dbReference type="Pfam" id="PF11744">
    <property type="entry name" value="ALMT"/>
    <property type="match status" value="1"/>
</dbReference>
<comment type="similarity">
    <text evidence="2">Belongs to the aromatic acid exporter (TC 2.A.85) family.</text>
</comment>
<organism evidence="10 11">
    <name type="scientific">Rubroshorea leprosula</name>
    <dbReference type="NCBI Taxonomy" id="152421"/>
    <lineage>
        <taxon>Eukaryota</taxon>
        <taxon>Viridiplantae</taxon>
        <taxon>Streptophyta</taxon>
        <taxon>Embryophyta</taxon>
        <taxon>Tracheophyta</taxon>
        <taxon>Spermatophyta</taxon>
        <taxon>Magnoliopsida</taxon>
        <taxon>eudicotyledons</taxon>
        <taxon>Gunneridae</taxon>
        <taxon>Pentapetalae</taxon>
        <taxon>rosids</taxon>
        <taxon>malvids</taxon>
        <taxon>Malvales</taxon>
        <taxon>Dipterocarpaceae</taxon>
        <taxon>Rubroshorea</taxon>
    </lineage>
</organism>
<feature type="transmembrane region" description="Helical" evidence="9">
    <location>
        <begin position="122"/>
        <end position="142"/>
    </location>
</feature>
<comment type="caution">
    <text evidence="10">The sequence shown here is derived from an EMBL/GenBank/DDBJ whole genome shotgun (WGS) entry which is preliminary data.</text>
</comment>
<proteinExistence type="inferred from homology"/>
<evidence type="ECO:0000256" key="8">
    <source>
        <dbReference type="ARBA" id="ARBA00023303"/>
    </source>
</evidence>
<evidence type="ECO:0000256" key="3">
    <source>
        <dbReference type="ARBA" id="ARBA00022448"/>
    </source>
</evidence>
<comment type="subcellular location">
    <subcellularLocation>
        <location evidence="1">Membrane</location>
        <topology evidence="1">Multi-pass membrane protein</topology>
    </subcellularLocation>
</comment>
<name>A0AAV5HL58_9ROSI</name>
<dbReference type="GO" id="GO:0034220">
    <property type="term" value="P:monoatomic ion transmembrane transport"/>
    <property type="evidence" value="ECO:0007669"/>
    <property type="project" value="UniProtKB-KW"/>
</dbReference>
<sequence length="418" mass="46108">MSSTVITIPDEGEVPIKKKKFQVSLPLISIFKEKKNNQEVKKLIHSIKVGIALVLVSLLYLLNPLYKQVGDNAMWAIMTVVVIFEFYAGATLRKGFNRGIGTVLGGGLGCLAAAFAQQVGGIGNAIVVGFSVFIFGAAATYSRLVPRIKRSYDYAAMIFILTFNLVVVSGLRAENVLALARERLSTIVMGFAVCIFISLLVFPTWASDELHDSIASRIEDLARSIEGCSAEYFNSVGEKRNCSSANSNSYKSLLHSKAKDESLVNFAKWEPWHRKFGFSYPWEKYLKIGDVLRDLAATILSLQGCLQSPIMSSETLLQSIKEPYTVIGSSLAWTLRELGESIKKMKKCQSENLMVQKLKSMTLELSQVKTLSTIGQMENADGLAIASSIFLLMKMIDKVEDLAKEIEELGELAGFHTK</sequence>
<evidence type="ECO:0008006" key="12">
    <source>
        <dbReference type="Google" id="ProtNLM"/>
    </source>
</evidence>
<keyword evidence="3" id="KW-0813">Transport</keyword>
<feature type="transmembrane region" description="Helical" evidence="9">
    <location>
        <begin position="74"/>
        <end position="92"/>
    </location>
</feature>
<dbReference type="InterPro" id="IPR020966">
    <property type="entry name" value="ALMT"/>
</dbReference>
<dbReference type="PANTHER" id="PTHR31086">
    <property type="entry name" value="ALUMINUM-ACTIVATED MALATE TRANSPORTER 10"/>
    <property type="match status" value="1"/>
</dbReference>
<keyword evidence="5 9" id="KW-1133">Transmembrane helix</keyword>
<feature type="transmembrane region" description="Helical" evidence="9">
    <location>
        <begin position="184"/>
        <end position="206"/>
    </location>
</feature>
<reference evidence="10 11" key="1">
    <citation type="journal article" date="2021" name="Commun. Biol.">
        <title>The genome of Shorea leprosula (Dipterocarpaceae) highlights the ecological relevance of drought in aseasonal tropical rainforests.</title>
        <authorList>
            <person name="Ng K.K.S."/>
            <person name="Kobayashi M.J."/>
            <person name="Fawcett J.A."/>
            <person name="Hatakeyama M."/>
            <person name="Paape T."/>
            <person name="Ng C.H."/>
            <person name="Ang C.C."/>
            <person name="Tnah L.H."/>
            <person name="Lee C.T."/>
            <person name="Nishiyama T."/>
            <person name="Sese J."/>
            <person name="O'Brien M.J."/>
            <person name="Copetti D."/>
            <person name="Mohd Noor M.I."/>
            <person name="Ong R.C."/>
            <person name="Putra M."/>
            <person name="Sireger I.Z."/>
            <person name="Indrioko S."/>
            <person name="Kosugi Y."/>
            <person name="Izuno A."/>
            <person name="Isagi Y."/>
            <person name="Lee S.L."/>
            <person name="Shimizu K.K."/>
        </authorList>
    </citation>
    <scope>NUCLEOTIDE SEQUENCE [LARGE SCALE GENOMIC DNA]</scope>
    <source>
        <strain evidence="10">214</strain>
    </source>
</reference>
<evidence type="ECO:0000256" key="2">
    <source>
        <dbReference type="ARBA" id="ARBA00007079"/>
    </source>
</evidence>
<evidence type="ECO:0000256" key="5">
    <source>
        <dbReference type="ARBA" id="ARBA00022989"/>
    </source>
</evidence>
<keyword evidence="8" id="KW-0407">Ion channel</keyword>
<evidence type="ECO:0000256" key="7">
    <source>
        <dbReference type="ARBA" id="ARBA00023136"/>
    </source>
</evidence>
<evidence type="ECO:0000313" key="10">
    <source>
        <dbReference type="EMBL" id="GKU86614.1"/>
    </source>
</evidence>
<evidence type="ECO:0000256" key="9">
    <source>
        <dbReference type="SAM" id="Phobius"/>
    </source>
</evidence>
<evidence type="ECO:0000256" key="4">
    <source>
        <dbReference type="ARBA" id="ARBA00022692"/>
    </source>
</evidence>
<dbReference type="AlphaFoldDB" id="A0AAV5HL58"/>
<keyword evidence="4 9" id="KW-0812">Transmembrane</keyword>
<dbReference type="GO" id="GO:0015743">
    <property type="term" value="P:malate transport"/>
    <property type="evidence" value="ECO:0007669"/>
    <property type="project" value="InterPro"/>
</dbReference>
<gene>
    <name evidence="10" type="ORF">SLEP1_g1116</name>
</gene>
<dbReference type="GO" id="GO:0016020">
    <property type="term" value="C:membrane"/>
    <property type="evidence" value="ECO:0007669"/>
    <property type="project" value="UniProtKB-SubCell"/>
</dbReference>
<evidence type="ECO:0000313" key="11">
    <source>
        <dbReference type="Proteomes" id="UP001054252"/>
    </source>
</evidence>
<evidence type="ECO:0000256" key="6">
    <source>
        <dbReference type="ARBA" id="ARBA00023065"/>
    </source>
</evidence>
<keyword evidence="6" id="KW-0406">Ion transport</keyword>
<feature type="transmembrane region" description="Helical" evidence="9">
    <location>
        <begin position="43"/>
        <end position="62"/>
    </location>
</feature>
<evidence type="ECO:0000256" key="1">
    <source>
        <dbReference type="ARBA" id="ARBA00004141"/>
    </source>
</evidence>
<protein>
    <recommendedName>
        <fullName evidence="12">Aluminum-activated malate transporter</fullName>
    </recommendedName>
</protein>
<accession>A0AAV5HL58</accession>
<feature type="transmembrane region" description="Helical" evidence="9">
    <location>
        <begin position="154"/>
        <end position="172"/>
    </location>
</feature>
<keyword evidence="11" id="KW-1185">Reference proteome</keyword>
<dbReference type="EMBL" id="BPVZ01000001">
    <property type="protein sequence ID" value="GKU86614.1"/>
    <property type="molecule type" value="Genomic_DNA"/>
</dbReference>
<dbReference type="Proteomes" id="UP001054252">
    <property type="component" value="Unassembled WGS sequence"/>
</dbReference>